<proteinExistence type="predicted"/>
<evidence type="ECO:0000313" key="1">
    <source>
        <dbReference type="EMBL" id="MBB4761878.1"/>
    </source>
</evidence>
<organism evidence="1 2">
    <name type="scientific">Actinoplanes digitatis</name>
    <dbReference type="NCBI Taxonomy" id="1868"/>
    <lineage>
        <taxon>Bacteria</taxon>
        <taxon>Bacillati</taxon>
        <taxon>Actinomycetota</taxon>
        <taxon>Actinomycetes</taxon>
        <taxon>Micromonosporales</taxon>
        <taxon>Micromonosporaceae</taxon>
        <taxon>Actinoplanes</taxon>
    </lineage>
</organism>
<gene>
    <name evidence="1" type="ORF">BJ971_002434</name>
</gene>
<dbReference type="AlphaFoldDB" id="A0A7W7HW38"/>
<dbReference type="EMBL" id="JACHNH010000001">
    <property type="protein sequence ID" value="MBB4761878.1"/>
    <property type="molecule type" value="Genomic_DNA"/>
</dbReference>
<reference evidence="1 2" key="1">
    <citation type="submission" date="2020-08" db="EMBL/GenBank/DDBJ databases">
        <title>Sequencing the genomes of 1000 actinobacteria strains.</title>
        <authorList>
            <person name="Klenk H.-P."/>
        </authorList>
    </citation>
    <scope>NUCLEOTIDE SEQUENCE [LARGE SCALE GENOMIC DNA]</scope>
    <source>
        <strain evidence="1 2">DSM 43149</strain>
    </source>
</reference>
<comment type="caution">
    <text evidence="1">The sequence shown here is derived from an EMBL/GenBank/DDBJ whole genome shotgun (WGS) entry which is preliminary data.</text>
</comment>
<sequence>MVPVAACELAAGHPGSHVAFVVAAEDGDHWWWLRWDARHRHLIRLDPCERTATDEDVPDDCLLPSGHHGPHSFEL</sequence>
<evidence type="ECO:0000313" key="2">
    <source>
        <dbReference type="Proteomes" id="UP000578112"/>
    </source>
</evidence>
<protein>
    <submittedName>
        <fullName evidence="1">Uncharacterized protein</fullName>
    </submittedName>
</protein>
<dbReference type="RefSeq" id="WP_184992590.1">
    <property type="nucleotide sequence ID" value="NZ_BOMK01000002.1"/>
</dbReference>
<dbReference type="Proteomes" id="UP000578112">
    <property type="component" value="Unassembled WGS sequence"/>
</dbReference>
<name>A0A7W7HW38_9ACTN</name>
<keyword evidence="2" id="KW-1185">Reference proteome</keyword>
<accession>A0A7W7HW38</accession>